<reference evidence="1 2" key="1">
    <citation type="submission" date="2021-06" db="EMBL/GenBank/DDBJ databases">
        <title>50 bacteria genomes isolated from Dapeng, Shenzhen, China.</title>
        <authorList>
            <person name="Zheng W."/>
            <person name="Yu S."/>
            <person name="Huang Y."/>
        </authorList>
    </citation>
    <scope>NUCLEOTIDE SEQUENCE [LARGE SCALE GENOMIC DNA]</scope>
    <source>
        <strain evidence="1 2">DP1N14-2</strain>
    </source>
</reference>
<organism evidence="1 2">
    <name type="scientific">Leisingera daeponensis</name>
    <dbReference type="NCBI Taxonomy" id="405746"/>
    <lineage>
        <taxon>Bacteria</taxon>
        <taxon>Pseudomonadati</taxon>
        <taxon>Pseudomonadota</taxon>
        <taxon>Alphaproteobacteria</taxon>
        <taxon>Rhodobacterales</taxon>
        <taxon>Roseobacteraceae</taxon>
        <taxon>Leisingera</taxon>
    </lineage>
</organism>
<comment type="caution">
    <text evidence="1">The sequence shown here is derived from an EMBL/GenBank/DDBJ whole genome shotgun (WGS) entry which is preliminary data.</text>
</comment>
<gene>
    <name evidence="1" type="ORF">KUV26_00505</name>
</gene>
<evidence type="ECO:0000313" key="2">
    <source>
        <dbReference type="Proteomes" id="UP000766629"/>
    </source>
</evidence>
<evidence type="ECO:0000313" key="1">
    <source>
        <dbReference type="EMBL" id="MBY6137912.1"/>
    </source>
</evidence>
<accession>A0ABS7N9N5</accession>
<name>A0ABS7N9N5_9RHOB</name>
<dbReference type="EMBL" id="JAHVJA010000001">
    <property type="protein sequence ID" value="MBY6137912.1"/>
    <property type="molecule type" value="Genomic_DNA"/>
</dbReference>
<proteinExistence type="predicted"/>
<dbReference type="Proteomes" id="UP000766629">
    <property type="component" value="Unassembled WGS sequence"/>
</dbReference>
<dbReference type="RefSeq" id="WP_222502188.1">
    <property type="nucleotide sequence ID" value="NZ_JAHVJA010000001.1"/>
</dbReference>
<keyword evidence="2" id="KW-1185">Reference proteome</keyword>
<sequence>MQDGLENLEEDLSGLKPAQWKARMAALAEEHGMFQPLGDKHFATFIDQGNTLLVTFETMQGIHNLSDQAQPLGFDLVKNLGWSHMCVVSDGDTWFREGRIYGFFDQLIDDGFFDEFDNVIFYGAGPCGYAAAAYSVASPGATVVAVQPQATLDPRMTEWDDRFTENRRLSFTDRYGYAPDMLDAAAQAFVIYDPYERLDAMHAALFARKNVTRLRAANMGGAVQTRLIEMEMLYHILSLAGSGKLSDAAFYKLFRARRNNSFFLRNLLGRLEREDRGVLMALLCRNVTERMRAPRFRRRLEEMRKRAESGEFRIPDKR</sequence>
<protein>
    <submittedName>
        <fullName evidence="1">Phosphoadenosine phosphosulfate reductase</fullName>
    </submittedName>
</protein>